<comment type="catalytic activity">
    <reaction evidence="15 16">
        <text>a ubiquinone + NADH + 5 H(+)(in) = a ubiquinol + NAD(+) + 4 H(+)(out)</text>
        <dbReference type="Rhea" id="RHEA:29091"/>
        <dbReference type="Rhea" id="RHEA-COMP:9565"/>
        <dbReference type="Rhea" id="RHEA-COMP:9566"/>
        <dbReference type="ChEBI" id="CHEBI:15378"/>
        <dbReference type="ChEBI" id="CHEBI:16389"/>
        <dbReference type="ChEBI" id="CHEBI:17976"/>
        <dbReference type="ChEBI" id="CHEBI:57540"/>
        <dbReference type="ChEBI" id="CHEBI:57945"/>
        <dbReference type="EC" id="7.1.1.2"/>
    </reaction>
</comment>
<dbReference type="InterPro" id="IPR001750">
    <property type="entry name" value="ND/Mrp_TM"/>
</dbReference>
<protein>
    <recommendedName>
        <fullName evidence="4 16">NADH-ubiquinone oxidoreductase chain 4</fullName>
        <ecNumber evidence="3 16">7.1.1.2</ecNumber>
    </recommendedName>
</protein>
<keyword evidence="12 16" id="KW-0830">Ubiquinone</keyword>
<evidence type="ECO:0000256" key="16">
    <source>
        <dbReference type="RuleBase" id="RU003297"/>
    </source>
</evidence>
<keyword evidence="11 16" id="KW-0520">NAD</keyword>
<dbReference type="GO" id="GO:0048039">
    <property type="term" value="F:ubiquinone binding"/>
    <property type="evidence" value="ECO:0007669"/>
    <property type="project" value="TreeGrafter"/>
</dbReference>
<feature type="transmembrane region" description="Helical" evidence="16">
    <location>
        <begin position="171"/>
        <end position="197"/>
    </location>
</feature>
<dbReference type="PRINTS" id="PR01437">
    <property type="entry name" value="NUOXDRDTASE4"/>
</dbReference>
<evidence type="ECO:0000256" key="14">
    <source>
        <dbReference type="ARBA" id="ARBA00023136"/>
    </source>
</evidence>
<keyword evidence="14 16" id="KW-0472">Membrane</keyword>
<feature type="transmembrane region" description="Helical" evidence="16">
    <location>
        <begin position="305"/>
        <end position="323"/>
    </location>
</feature>
<dbReference type="GO" id="GO:0008137">
    <property type="term" value="F:NADH dehydrogenase (ubiquinone) activity"/>
    <property type="evidence" value="ECO:0007669"/>
    <property type="project" value="UniProtKB-UniRule"/>
</dbReference>
<feature type="transmembrane region" description="Helical" evidence="16">
    <location>
        <begin position="424"/>
        <end position="452"/>
    </location>
</feature>
<feature type="domain" description="NADH:quinone oxidoreductase/Mrp antiporter transmembrane" evidence="17">
    <location>
        <begin position="108"/>
        <end position="392"/>
    </location>
</feature>
<feature type="transmembrane region" description="Helical" evidence="16">
    <location>
        <begin position="277"/>
        <end position="299"/>
    </location>
</feature>
<dbReference type="GO" id="GO:0003954">
    <property type="term" value="F:NADH dehydrogenase activity"/>
    <property type="evidence" value="ECO:0007669"/>
    <property type="project" value="TreeGrafter"/>
</dbReference>
<evidence type="ECO:0000256" key="13">
    <source>
        <dbReference type="ARBA" id="ARBA00023128"/>
    </source>
</evidence>
<comment type="subcellular location">
    <subcellularLocation>
        <location evidence="1 16">Mitochondrion membrane</location>
        <topology evidence="1 16">Multi-pass membrane protein</topology>
    </subcellularLocation>
</comment>
<comment type="similarity">
    <text evidence="2 16">Belongs to the complex I subunit 4 family.</text>
</comment>
<evidence type="ECO:0000256" key="3">
    <source>
        <dbReference type="ARBA" id="ARBA00012944"/>
    </source>
</evidence>
<dbReference type="GO" id="GO:0015990">
    <property type="term" value="P:electron transport coupled proton transport"/>
    <property type="evidence" value="ECO:0007669"/>
    <property type="project" value="TreeGrafter"/>
</dbReference>
<comment type="function">
    <text evidence="16">Core subunit of the mitochondrial membrane respiratory chain NADH dehydrogenase (Complex I) which catalyzes electron transfer from NADH through the respiratory chain, using ubiquinone as an electron acceptor. Essential for the catalytic activity and assembly of complex I.</text>
</comment>
<sequence>MFSLLLSSLIGVFVVLISSELGWWGVVWVCQINVVGVSLKSLESLAVAYVGLGGGFYCDEVSSGFVWLSGFITSLSLLSMSDLLGKTNNSFFFAVVGLSLILFACFGSSSVFVFYMLFEASLIPTLCLVCGWGYQPERLRAGKYMMVYTVGASLPLLGFVVFVFFESGTLSFALLCMVSEKFLSWLVFLCASMAFLVKSPMYMVHSWLPKAHVEAPVAGSMFLAGVLLKLGGYGLLRFVMVFGLWGGAVLSCIACLSLFGGVIASIICCCQTDIKSLVAYSSVGHMSLVLGGLMSGGFWGLGGSYLLMLAHGLSSCGLFYLVSELYKAYGSRMMFVMRGGVGSLFGVNLWLAFMCGFNAAAPPSLGLLSEVILCISLVSYSVWFSGLVSVLGFLSCFYSWLMYCSTQVGNYPLWARSFDSVGYTFGQGIICVSILFPLVALSLVCGASKFFYLKYFFL</sequence>
<keyword evidence="10 16" id="KW-1133">Transmembrane helix</keyword>
<keyword evidence="7 16" id="KW-0812">Transmembrane</keyword>
<gene>
    <name evidence="18" type="primary">nad4</name>
</gene>
<evidence type="ECO:0000256" key="2">
    <source>
        <dbReference type="ARBA" id="ARBA00009025"/>
    </source>
</evidence>
<dbReference type="AlphaFoldDB" id="A0A8A3WIS3"/>
<keyword evidence="9 16" id="KW-0249">Electron transport</keyword>
<feature type="transmembrane region" description="Helical" evidence="16">
    <location>
        <begin position="65"/>
        <end position="84"/>
    </location>
</feature>
<organism evidence="18">
    <name type="scientific">Hyriopsis bialata</name>
    <dbReference type="NCBI Taxonomy" id="1903487"/>
    <lineage>
        <taxon>Eukaryota</taxon>
        <taxon>Metazoa</taxon>
        <taxon>Spiralia</taxon>
        <taxon>Lophotrochozoa</taxon>
        <taxon>Mollusca</taxon>
        <taxon>Bivalvia</taxon>
        <taxon>Autobranchia</taxon>
        <taxon>Heteroconchia</taxon>
        <taxon>Palaeoheterodonta</taxon>
        <taxon>Unionida</taxon>
        <taxon>Unionoidea</taxon>
        <taxon>Unionidae</taxon>
        <taxon>Gonideinae</taxon>
        <taxon>Hyriopsis</taxon>
    </lineage>
</organism>
<reference evidence="18" key="1">
    <citation type="journal article" date="2020" name="Zool. J. Linn. Soc.">
        <title>Mitogenomic phylogeny and fossil-calibrated mutation rates for all F- and M-type mtDNA genes of the largest freshwater mussel family, the Unionidae (Bivalvia).</title>
        <authorList>
            <person name="Zieritz A."/>
            <person name="Froufe E."/>
            <person name="Bolotov I."/>
            <person name="Goncalves D.V."/>
            <person name="Aldridge D.C."/>
            <person name="Bogan A.E."/>
            <person name="Gan H.M."/>
            <person name="Gomes-Dos-Santos A."/>
            <person name="Sousa R."/>
            <person name="Teixeira A."/>
            <person name="Varandas S."/>
            <person name="Zanatta D."/>
            <person name="Lopes-Lima M."/>
        </authorList>
    </citation>
    <scope>NUCLEOTIDE SEQUENCE</scope>
    <source>
        <strain evidence="18">HyrBia_M</strain>
    </source>
</reference>
<dbReference type="EC" id="7.1.1.2" evidence="3 16"/>
<evidence type="ECO:0000256" key="15">
    <source>
        <dbReference type="ARBA" id="ARBA00049551"/>
    </source>
</evidence>
<name>A0A8A3WIS3_9BIVA</name>
<evidence type="ECO:0000256" key="4">
    <source>
        <dbReference type="ARBA" id="ARBA00021006"/>
    </source>
</evidence>
<dbReference type="Pfam" id="PF00361">
    <property type="entry name" value="Proton_antipo_M"/>
    <property type="match status" value="1"/>
</dbReference>
<feature type="transmembrane region" description="Helical" evidence="16">
    <location>
        <begin position="91"/>
        <end position="109"/>
    </location>
</feature>
<dbReference type="GO" id="GO:0031966">
    <property type="term" value="C:mitochondrial membrane"/>
    <property type="evidence" value="ECO:0007669"/>
    <property type="project" value="UniProtKB-SubCell"/>
</dbReference>
<geneLocation type="mitochondrion" evidence="18"/>
<dbReference type="EMBL" id="MW242817">
    <property type="protein sequence ID" value="QTA71703.1"/>
    <property type="molecule type" value="Genomic_DNA"/>
</dbReference>
<evidence type="ECO:0000259" key="17">
    <source>
        <dbReference type="Pfam" id="PF00361"/>
    </source>
</evidence>
<accession>A0A8A3WIS3</accession>
<keyword evidence="8" id="KW-1278">Translocase</keyword>
<evidence type="ECO:0000256" key="8">
    <source>
        <dbReference type="ARBA" id="ARBA00022967"/>
    </source>
</evidence>
<feature type="transmembrane region" description="Helical" evidence="16">
    <location>
        <begin position="146"/>
        <end position="165"/>
    </location>
</feature>
<dbReference type="PANTHER" id="PTHR43507:SF20">
    <property type="entry name" value="NADH-UBIQUINONE OXIDOREDUCTASE CHAIN 4"/>
    <property type="match status" value="1"/>
</dbReference>
<evidence type="ECO:0000313" key="18">
    <source>
        <dbReference type="EMBL" id="QTA71703.1"/>
    </source>
</evidence>
<feature type="transmembrane region" description="Helical" evidence="16">
    <location>
        <begin position="242"/>
        <end position="270"/>
    </location>
</feature>
<dbReference type="GO" id="GO:0042773">
    <property type="term" value="P:ATP synthesis coupled electron transport"/>
    <property type="evidence" value="ECO:0007669"/>
    <property type="project" value="InterPro"/>
</dbReference>
<evidence type="ECO:0000256" key="1">
    <source>
        <dbReference type="ARBA" id="ARBA00004225"/>
    </source>
</evidence>
<evidence type="ECO:0000256" key="10">
    <source>
        <dbReference type="ARBA" id="ARBA00022989"/>
    </source>
</evidence>
<keyword evidence="5 16" id="KW-0813">Transport</keyword>
<evidence type="ECO:0000256" key="5">
    <source>
        <dbReference type="ARBA" id="ARBA00022448"/>
    </source>
</evidence>
<keyword evidence="6 16" id="KW-0679">Respiratory chain</keyword>
<dbReference type="InterPro" id="IPR003918">
    <property type="entry name" value="NADH_UbQ_OxRdtase"/>
</dbReference>
<proteinExistence type="inferred from homology"/>
<evidence type="ECO:0000256" key="9">
    <source>
        <dbReference type="ARBA" id="ARBA00022982"/>
    </source>
</evidence>
<evidence type="ECO:0000256" key="11">
    <source>
        <dbReference type="ARBA" id="ARBA00023027"/>
    </source>
</evidence>
<evidence type="ECO:0000256" key="7">
    <source>
        <dbReference type="ARBA" id="ARBA00022692"/>
    </source>
</evidence>
<keyword evidence="13 16" id="KW-0496">Mitochondrion</keyword>
<evidence type="ECO:0000256" key="6">
    <source>
        <dbReference type="ARBA" id="ARBA00022660"/>
    </source>
</evidence>
<evidence type="ECO:0000256" key="12">
    <source>
        <dbReference type="ARBA" id="ARBA00023075"/>
    </source>
</evidence>
<feature type="transmembrane region" description="Helical" evidence="16">
    <location>
        <begin position="380"/>
        <end position="403"/>
    </location>
</feature>
<dbReference type="PANTHER" id="PTHR43507">
    <property type="entry name" value="NADH-UBIQUINONE OXIDOREDUCTASE CHAIN 4"/>
    <property type="match status" value="1"/>
</dbReference>
<feature type="transmembrane region" description="Helical" evidence="16">
    <location>
        <begin position="335"/>
        <end position="360"/>
    </location>
</feature>